<evidence type="ECO:0000256" key="4">
    <source>
        <dbReference type="ARBA" id="ARBA00023014"/>
    </source>
</evidence>
<dbReference type="InterPro" id="IPR036010">
    <property type="entry name" value="2Fe-2S_ferredoxin-like_sf"/>
</dbReference>
<accession>A0A378RRH4</accession>
<evidence type="ECO:0000256" key="1">
    <source>
        <dbReference type="ARBA" id="ARBA00022714"/>
    </source>
</evidence>
<proteinExistence type="predicted"/>
<keyword evidence="3" id="KW-0408">Iron</keyword>
<dbReference type="Proteomes" id="UP000255024">
    <property type="component" value="Unassembled WGS sequence"/>
</dbReference>
<dbReference type="AlphaFoldDB" id="A0A378RRH4"/>
<evidence type="ECO:0000313" key="8">
    <source>
        <dbReference type="Proteomes" id="UP000255024"/>
    </source>
</evidence>
<name>A0A378RRH4_MYROD</name>
<dbReference type="EMBL" id="UGQL01000002">
    <property type="protein sequence ID" value="STZ69054.1"/>
    <property type="molecule type" value="Genomic_DNA"/>
</dbReference>
<evidence type="ECO:0000256" key="3">
    <source>
        <dbReference type="ARBA" id="ARBA00023004"/>
    </source>
</evidence>
<keyword evidence="1" id="KW-0001">2Fe-2S</keyword>
<dbReference type="Proteomes" id="UP000596202">
    <property type="component" value="Chromosome"/>
</dbReference>
<reference evidence="7 8" key="1">
    <citation type="submission" date="2018-06" db="EMBL/GenBank/DDBJ databases">
        <authorList>
            <consortium name="Pathogen Informatics"/>
            <person name="Doyle S."/>
        </authorList>
    </citation>
    <scope>NUCLEOTIDE SEQUENCE [LARGE SCALE GENOMIC DNA]</scope>
    <source>
        <strain evidence="7 8">NCTC11179</strain>
    </source>
</reference>
<dbReference type="GO" id="GO:0051537">
    <property type="term" value="F:2 iron, 2 sulfur cluster binding"/>
    <property type="evidence" value="ECO:0007669"/>
    <property type="project" value="UniProtKB-KW"/>
</dbReference>
<dbReference type="Gene3D" id="3.10.20.30">
    <property type="match status" value="1"/>
</dbReference>
<reference evidence="6 9" key="2">
    <citation type="submission" date="2021-01" db="EMBL/GenBank/DDBJ databases">
        <title>FDA dAtabase for Regulatory Grade micrObial Sequences (FDA-ARGOS): Supporting development and validation of Infectious Disease Dx tests.</title>
        <authorList>
            <person name="Sproer C."/>
            <person name="Gronow S."/>
            <person name="Severitt S."/>
            <person name="Schroder I."/>
            <person name="Tallon L."/>
            <person name="Sadzewicz L."/>
            <person name="Zhao X."/>
            <person name="Boylan J."/>
            <person name="Ott S."/>
            <person name="Bowen H."/>
            <person name="Vavikolanu K."/>
            <person name="Mehta A."/>
            <person name="Aluvathingal J."/>
            <person name="Nadendla S."/>
            <person name="Lowell S."/>
            <person name="Myers T."/>
            <person name="Yan Y."/>
            <person name="Sichtig H."/>
        </authorList>
    </citation>
    <scope>NUCLEOTIDE SEQUENCE [LARGE SCALE GENOMIC DNA]</scope>
    <source>
        <strain evidence="6 9">FDAARGOS_1131</strain>
    </source>
</reference>
<evidence type="ECO:0000313" key="9">
    <source>
        <dbReference type="Proteomes" id="UP000596202"/>
    </source>
</evidence>
<dbReference type="PANTHER" id="PTHR23426:SF65">
    <property type="entry name" value="FERREDOXIN-2, MITOCHONDRIAL"/>
    <property type="match status" value="1"/>
</dbReference>
<gene>
    <name evidence="7" type="primary">thcC</name>
    <name evidence="6" type="ORF">I6I88_16065</name>
    <name evidence="7" type="ORF">NCTC11179_02544</name>
</gene>
<dbReference type="GO" id="GO:0009055">
    <property type="term" value="F:electron transfer activity"/>
    <property type="evidence" value="ECO:0007669"/>
    <property type="project" value="TreeGrafter"/>
</dbReference>
<evidence type="ECO:0000256" key="5">
    <source>
        <dbReference type="ARBA" id="ARBA00034078"/>
    </source>
</evidence>
<dbReference type="GO" id="GO:0046872">
    <property type="term" value="F:metal ion binding"/>
    <property type="evidence" value="ECO:0007669"/>
    <property type="project" value="UniProtKB-KW"/>
</dbReference>
<sequence>MSADIKITIIDREGVEHVVDAPTDMSMNIMEVVRAYELAPEGTIGICGGMAMCASCQCYVHNADDVELPEMNPDEEAMLWEALNVKDNSRLGCQIGIAPELEGLIVELAPAE</sequence>
<dbReference type="GO" id="GO:0140647">
    <property type="term" value="P:P450-containing electron transport chain"/>
    <property type="evidence" value="ECO:0007669"/>
    <property type="project" value="InterPro"/>
</dbReference>
<evidence type="ECO:0000313" key="6">
    <source>
        <dbReference type="EMBL" id="QQT99671.1"/>
    </source>
</evidence>
<dbReference type="GeneID" id="93529195"/>
<keyword evidence="4" id="KW-0411">Iron-sulfur</keyword>
<comment type="cofactor">
    <cofactor evidence="5">
        <name>[2Fe-2S] cluster</name>
        <dbReference type="ChEBI" id="CHEBI:190135"/>
    </cofactor>
</comment>
<dbReference type="PANTHER" id="PTHR23426">
    <property type="entry name" value="FERREDOXIN/ADRENODOXIN"/>
    <property type="match status" value="1"/>
</dbReference>
<organism evidence="7 8">
    <name type="scientific">Myroides odoratus</name>
    <name type="common">Flavobacterium odoratum</name>
    <dbReference type="NCBI Taxonomy" id="256"/>
    <lineage>
        <taxon>Bacteria</taxon>
        <taxon>Pseudomonadati</taxon>
        <taxon>Bacteroidota</taxon>
        <taxon>Flavobacteriia</taxon>
        <taxon>Flavobacteriales</taxon>
        <taxon>Flavobacteriaceae</taxon>
        <taxon>Myroides</taxon>
    </lineage>
</organism>
<dbReference type="OrthoDB" id="9799640at2"/>
<evidence type="ECO:0000313" key="7">
    <source>
        <dbReference type="EMBL" id="STZ69054.1"/>
    </source>
</evidence>
<dbReference type="InterPro" id="IPR001055">
    <property type="entry name" value="Adrenodoxin-like"/>
</dbReference>
<dbReference type="InterPro" id="IPR012675">
    <property type="entry name" value="Beta-grasp_dom_sf"/>
</dbReference>
<evidence type="ECO:0000256" key="2">
    <source>
        <dbReference type="ARBA" id="ARBA00022723"/>
    </source>
</evidence>
<keyword evidence="8" id="KW-1185">Reference proteome</keyword>
<protein>
    <submittedName>
        <fullName evidence="6">Ferredoxin</fullName>
    </submittedName>
    <submittedName>
        <fullName evidence="7">Rhodocoxin</fullName>
    </submittedName>
</protein>
<dbReference type="EMBL" id="CP068108">
    <property type="protein sequence ID" value="QQT99671.1"/>
    <property type="molecule type" value="Genomic_DNA"/>
</dbReference>
<dbReference type="SUPFAM" id="SSF54292">
    <property type="entry name" value="2Fe-2S ferredoxin-like"/>
    <property type="match status" value="1"/>
</dbReference>
<dbReference type="RefSeq" id="WP_002987904.1">
    <property type="nucleotide sequence ID" value="NZ_CP068107.1"/>
</dbReference>
<keyword evidence="2" id="KW-0479">Metal-binding</keyword>